<keyword evidence="4" id="KW-0808">Transferase</keyword>
<accession>A0A4D7QGT1</accession>
<evidence type="ECO:0000256" key="4">
    <source>
        <dbReference type="ARBA" id="ARBA00022679"/>
    </source>
</evidence>
<dbReference type="Gene3D" id="3.30.565.10">
    <property type="entry name" value="Histidine kinase-like ATPase, C-terminal domain"/>
    <property type="match status" value="1"/>
</dbReference>
<keyword evidence="7" id="KW-0067">ATP-binding</keyword>
<protein>
    <recommendedName>
        <fullName evidence="2">histidine kinase</fullName>
        <ecNumber evidence="2">2.7.13.3</ecNumber>
    </recommendedName>
</protein>
<evidence type="ECO:0000256" key="3">
    <source>
        <dbReference type="ARBA" id="ARBA00022553"/>
    </source>
</evidence>
<dbReference type="PANTHER" id="PTHR41523:SF8">
    <property type="entry name" value="ETHYLENE RESPONSE SENSOR PROTEIN"/>
    <property type="match status" value="1"/>
</dbReference>
<dbReference type="KEGG" id="paqt:E8L99_10255"/>
<dbReference type="Pfam" id="PF07568">
    <property type="entry name" value="HisKA_2"/>
    <property type="match status" value="1"/>
</dbReference>
<keyword evidence="6 11" id="KW-0418">Kinase</keyword>
<dbReference type="InterPro" id="IPR036890">
    <property type="entry name" value="HATPase_C_sf"/>
</dbReference>
<dbReference type="InterPro" id="IPR003594">
    <property type="entry name" value="HATPase_dom"/>
</dbReference>
<reference evidence="11 12" key="1">
    <citation type="submission" date="2019-04" db="EMBL/GenBank/DDBJ databases">
        <title>Phreatobacter aquaticus sp. nov.</title>
        <authorList>
            <person name="Choi A."/>
            <person name="Baek K."/>
        </authorList>
    </citation>
    <scope>NUCLEOTIDE SEQUENCE [LARGE SCALE GENOMIC DNA]</scope>
    <source>
        <strain evidence="11 12">NMCR1094</strain>
    </source>
</reference>
<sequence>MASPLAPPPEVAMDLALAIILSSNAPLLMLDADLRVIGASTSFCRAFDIDPGTVQGRDIFALGSGEWNVPQLRSLLTSTLSGDIDIEAYELDFITAIRGVRRLVVNAHKLQYEPNSASKLLLTMLDVTEARAATRLNDELMREKDDLLRQKAILLQEVQHRVANSLQIIASVLMQSARRVQSEETRAELKAAHNRVMSVAAVQKQLASSAVGDVLLRPYFTQLCKSLGASMIRDENQLKLIVHIDESAVDPDVSISLGLIVTELVINALKHAFPHHRKGTITVGYQSEADGWVLSVGDDGVGMAMGTGEHKPGLGTSIVEALAKQLDATVSLEPVPHGTTVTIAHGARPALVATD</sequence>
<evidence type="ECO:0000256" key="8">
    <source>
        <dbReference type="SAM" id="Coils"/>
    </source>
</evidence>
<proteinExistence type="predicted"/>
<comment type="catalytic activity">
    <reaction evidence="1">
        <text>ATP + protein L-histidine = ADP + protein N-phospho-L-histidine.</text>
        <dbReference type="EC" id="2.7.13.3"/>
    </reaction>
</comment>
<keyword evidence="5" id="KW-0547">Nucleotide-binding</keyword>
<dbReference type="AlphaFoldDB" id="A0A4D7QGT1"/>
<dbReference type="InterPro" id="IPR000014">
    <property type="entry name" value="PAS"/>
</dbReference>
<dbReference type="Pfam" id="PF02518">
    <property type="entry name" value="HATPase_c"/>
    <property type="match status" value="1"/>
</dbReference>
<keyword evidence="3" id="KW-0597">Phosphoprotein</keyword>
<dbReference type="OrthoDB" id="7297573at2"/>
<keyword evidence="12" id="KW-1185">Reference proteome</keyword>
<dbReference type="GO" id="GO:0005524">
    <property type="term" value="F:ATP binding"/>
    <property type="evidence" value="ECO:0007669"/>
    <property type="project" value="UniProtKB-KW"/>
</dbReference>
<dbReference type="SUPFAM" id="SSF55785">
    <property type="entry name" value="PYP-like sensor domain (PAS domain)"/>
    <property type="match status" value="1"/>
</dbReference>
<evidence type="ECO:0000259" key="10">
    <source>
        <dbReference type="SMART" id="SM00387"/>
    </source>
</evidence>
<evidence type="ECO:0000256" key="2">
    <source>
        <dbReference type="ARBA" id="ARBA00012438"/>
    </source>
</evidence>
<dbReference type="InterPro" id="IPR035965">
    <property type="entry name" value="PAS-like_dom_sf"/>
</dbReference>
<evidence type="ECO:0000313" key="12">
    <source>
        <dbReference type="Proteomes" id="UP000298588"/>
    </source>
</evidence>
<feature type="domain" description="Histidine kinase/HSP90-like ATPase" evidence="10">
    <location>
        <begin position="252"/>
        <end position="349"/>
    </location>
</feature>
<feature type="domain" description="PAS" evidence="9">
    <location>
        <begin position="14"/>
        <end position="81"/>
    </location>
</feature>
<dbReference type="SMART" id="SM00091">
    <property type="entry name" value="PAS"/>
    <property type="match status" value="1"/>
</dbReference>
<evidence type="ECO:0000259" key="9">
    <source>
        <dbReference type="SMART" id="SM00091"/>
    </source>
</evidence>
<dbReference type="Proteomes" id="UP000298588">
    <property type="component" value="Chromosome"/>
</dbReference>
<dbReference type="PANTHER" id="PTHR41523">
    <property type="entry name" value="TWO-COMPONENT SYSTEM SENSOR PROTEIN"/>
    <property type="match status" value="1"/>
</dbReference>
<keyword evidence="8" id="KW-0175">Coiled coil</keyword>
<dbReference type="EC" id="2.7.13.3" evidence="2"/>
<dbReference type="GO" id="GO:0004673">
    <property type="term" value="F:protein histidine kinase activity"/>
    <property type="evidence" value="ECO:0007669"/>
    <property type="project" value="UniProtKB-EC"/>
</dbReference>
<dbReference type="EMBL" id="CP039865">
    <property type="protein sequence ID" value="QCK86105.1"/>
    <property type="molecule type" value="Genomic_DNA"/>
</dbReference>
<feature type="coiled-coil region" evidence="8">
    <location>
        <begin position="130"/>
        <end position="157"/>
    </location>
</feature>
<dbReference type="SUPFAM" id="SSF55874">
    <property type="entry name" value="ATPase domain of HSP90 chaperone/DNA topoisomerase II/histidine kinase"/>
    <property type="match status" value="1"/>
</dbReference>
<evidence type="ECO:0000256" key="1">
    <source>
        <dbReference type="ARBA" id="ARBA00000085"/>
    </source>
</evidence>
<name>A0A4D7QGT1_9HYPH</name>
<dbReference type="InterPro" id="IPR011495">
    <property type="entry name" value="Sig_transdc_His_kin_sub2_dim/P"/>
</dbReference>
<evidence type="ECO:0000256" key="6">
    <source>
        <dbReference type="ARBA" id="ARBA00022777"/>
    </source>
</evidence>
<organism evidence="11 12">
    <name type="scientific">Phreatobacter aquaticus</name>
    <dbReference type="NCBI Taxonomy" id="2570229"/>
    <lineage>
        <taxon>Bacteria</taxon>
        <taxon>Pseudomonadati</taxon>
        <taxon>Pseudomonadota</taxon>
        <taxon>Alphaproteobacteria</taxon>
        <taxon>Hyphomicrobiales</taxon>
        <taxon>Phreatobacteraceae</taxon>
        <taxon>Phreatobacter</taxon>
    </lineage>
</organism>
<gene>
    <name evidence="11" type="ORF">E8L99_10255</name>
</gene>
<evidence type="ECO:0000256" key="5">
    <source>
        <dbReference type="ARBA" id="ARBA00022741"/>
    </source>
</evidence>
<dbReference type="SMART" id="SM00387">
    <property type="entry name" value="HATPase_c"/>
    <property type="match status" value="1"/>
</dbReference>
<evidence type="ECO:0000256" key="7">
    <source>
        <dbReference type="ARBA" id="ARBA00022840"/>
    </source>
</evidence>
<evidence type="ECO:0000313" key="11">
    <source>
        <dbReference type="EMBL" id="QCK86105.1"/>
    </source>
</evidence>
<dbReference type="CDD" id="cd00130">
    <property type="entry name" value="PAS"/>
    <property type="match status" value="1"/>
</dbReference>